<dbReference type="SUPFAM" id="SSF47413">
    <property type="entry name" value="lambda repressor-like DNA-binding domains"/>
    <property type="match status" value="1"/>
</dbReference>
<reference evidence="3 4" key="1">
    <citation type="submission" date="2021-08" db="EMBL/GenBank/DDBJ databases">
        <authorList>
            <person name="Peeters C."/>
        </authorList>
    </citation>
    <scope>NUCLEOTIDE SEQUENCE [LARGE SCALE GENOMIC DNA]</scope>
    <source>
        <strain evidence="3 4">LMG 23994</strain>
    </source>
</reference>
<name>A0ABN7Y0T1_9BURK</name>
<dbReference type="CDD" id="cd00093">
    <property type="entry name" value="HTH_XRE"/>
    <property type="match status" value="1"/>
</dbReference>
<dbReference type="InterPro" id="IPR010982">
    <property type="entry name" value="Lambda_DNA-bd_dom_sf"/>
</dbReference>
<gene>
    <name evidence="3" type="ORF">LMG23994_00741</name>
</gene>
<evidence type="ECO:0000313" key="4">
    <source>
        <dbReference type="Proteomes" id="UP000701702"/>
    </source>
</evidence>
<keyword evidence="4" id="KW-1185">Reference proteome</keyword>
<dbReference type="Proteomes" id="UP000701702">
    <property type="component" value="Unassembled WGS sequence"/>
</dbReference>
<comment type="caution">
    <text evidence="3">The sequence shown here is derived from an EMBL/GenBank/DDBJ whole genome shotgun (WGS) entry which is preliminary data.</text>
</comment>
<keyword evidence="1" id="KW-0238">DNA-binding</keyword>
<dbReference type="EMBL" id="CAJZAF010000003">
    <property type="protein sequence ID" value="CAG9165565.1"/>
    <property type="molecule type" value="Genomic_DNA"/>
</dbReference>
<evidence type="ECO:0000256" key="1">
    <source>
        <dbReference type="ARBA" id="ARBA00023125"/>
    </source>
</evidence>
<organism evidence="3 4">
    <name type="scientific">Cupriavidus pinatubonensis</name>
    <dbReference type="NCBI Taxonomy" id="248026"/>
    <lineage>
        <taxon>Bacteria</taxon>
        <taxon>Pseudomonadati</taxon>
        <taxon>Pseudomonadota</taxon>
        <taxon>Betaproteobacteria</taxon>
        <taxon>Burkholderiales</taxon>
        <taxon>Burkholderiaceae</taxon>
        <taxon>Cupriavidus</taxon>
    </lineage>
</organism>
<feature type="domain" description="HTH cro/C1-type" evidence="2">
    <location>
        <begin position="29"/>
        <end position="83"/>
    </location>
</feature>
<dbReference type="Pfam" id="PF01381">
    <property type="entry name" value="HTH_3"/>
    <property type="match status" value="1"/>
</dbReference>
<dbReference type="PROSITE" id="PS50943">
    <property type="entry name" value="HTH_CROC1"/>
    <property type="match status" value="1"/>
</dbReference>
<evidence type="ECO:0000259" key="2">
    <source>
        <dbReference type="PROSITE" id="PS50943"/>
    </source>
</evidence>
<accession>A0ABN7Y0T1</accession>
<dbReference type="RefSeq" id="WP_223999875.1">
    <property type="nucleotide sequence ID" value="NZ_CAJZAF010000003.1"/>
</dbReference>
<dbReference type="Gene3D" id="1.10.260.40">
    <property type="entry name" value="lambda repressor-like DNA-binding domains"/>
    <property type="match status" value="1"/>
</dbReference>
<dbReference type="PANTHER" id="PTHR46797">
    <property type="entry name" value="HTH-TYPE TRANSCRIPTIONAL REGULATOR"/>
    <property type="match status" value="1"/>
</dbReference>
<evidence type="ECO:0000313" key="3">
    <source>
        <dbReference type="EMBL" id="CAG9165565.1"/>
    </source>
</evidence>
<proteinExistence type="predicted"/>
<sequence>MQKRPIQRGRPLGTVTFDSHLAQAFGGAIRARRLAAGIAQETLANLAGIERSHTGKIERGQHMPSLAIIFRLARALDCSPADLIAATEKLAKSRKTRDA</sequence>
<dbReference type="SMART" id="SM00530">
    <property type="entry name" value="HTH_XRE"/>
    <property type="match status" value="1"/>
</dbReference>
<dbReference type="InterPro" id="IPR050807">
    <property type="entry name" value="TransReg_Diox_bact_type"/>
</dbReference>
<dbReference type="PANTHER" id="PTHR46797:SF1">
    <property type="entry name" value="METHYLPHOSPHONATE SYNTHASE"/>
    <property type="match status" value="1"/>
</dbReference>
<protein>
    <recommendedName>
        <fullName evidence="2">HTH cro/C1-type domain-containing protein</fullName>
    </recommendedName>
</protein>
<dbReference type="InterPro" id="IPR001387">
    <property type="entry name" value="Cro/C1-type_HTH"/>
</dbReference>